<organism evidence="1 2">
    <name type="scientific">Cytobacillus horneckiae</name>
    <dbReference type="NCBI Taxonomy" id="549687"/>
    <lineage>
        <taxon>Bacteria</taxon>
        <taxon>Bacillati</taxon>
        <taxon>Bacillota</taxon>
        <taxon>Bacilli</taxon>
        <taxon>Bacillales</taxon>
        <taxon>Bacillaceae</taxon>
        <taxon>Cytobacillus</taxon>
    </lineage>
</organism>
<sequence>MGQLIKLQDYISRYEQNIYLYPARFVRLKQQQWAKLNEGWERNQFEEWIEQQQPAAAEIIEEKPSIKDKVKGLLSRKQKANSGSILPSPEIVQLEKQEDSFDFQAVFTVKPHSSEDLKQQYLDQLFRFQMKWASSTLTEKSNIQRQYYYEEKLKYLLQRFPDTFLVLYDPIFKVKSAPIALETIVITPTEVWCVSFLEEEDLMVYTGSSEHFWAGKSQRQDKKVLNPLFALNRTAQVIKPIFRKHSIDLPVKQIVLSRNGYIDYPSVPNGYHIIDRKNYEEWFSKMRSMRSPLKNHQLKAARSLLIYGDIQAFRRHDWDAMEE</sequence>
<evidence type="ECO:0000313" key="2">
    <source>
        <dbReference type="Proteomes" id="UP000233343"/>
    </source>
</evidence>
<proteinExistence type="predicted"/>
<dbReference type="RefSeq" id="WP_066191129.1">
    <property type="nucleotide sequence ID" value="NZ_JARMMB010000002.1"/>
</dbReference>
<dbReference type="AlphaFoldDB" id="A0A2N0ZAD2"/>
<dbReference type="EMBL" id="PISD01000066">
    <property type="protein sequence ID" value="PKG26466.1"/>
    <property type="molecule type" value="Genomic_DNA"/>
</dbReference>
<accession>A0A2N0ZAD2</accession>
<protein>
    <submittedName>
        <fullName evidence="1">NERD domain-containing protein</fullName>
    </submittedName>
</protein>
<reference evidence="1 2" key="1">
    <citation type="journal article" date="2010" name="Int. J. Syst. Evol. Microbiol.">
        <title>Bacillus horneckiae sp. nov., isolated from a spacecraft-assembly clean room.</title>
        <authorList>
            <person name="Vaishampayan P."/>
            <person name="Probst A."/>
            <person name="Krishnamurthi S."/>
            <person name="Ghosh S."/>
            <person name="Osman S."/>
            <person name="McDowall A."/>
            <person name="Ruckmani A."/>
            <person name="Mayilraj S."/>
            <person name="Venkateswaran K."/>
        </authorList>
    </citation>
    <scope>NUCLEOTIDE SEQUENCE [LARGE SCALE GENOMIC DNA]</scope>
    <source>
        <strain evidence="2">1PO1SC</strain>
    </source>
</reference>
<gene>
    <name evidence="1" type="ORF">CWS20_23685</name>
</gene>
<name>A0A2N0ZAD2_9BACI</name>
<evidence type="ECO:0000313" key="1">
    <source>
        <dbReference type="EMBL" id="PKG26466.1"/>
    </source>
</evidence>
<keyword evidence="2" id="KW-1185">Reference proteome</keyword>
<dbReference type="Proteomes" id="UP000233343">
    <property type="component" value="Unassembled WGS sequence"/>
</dbReference>
<comment type="caution">
    <text evidence="1">The sequence shown here is derived from an EMBL/GenBank/DDBJ whole genome shotgun (WGS) entry which is preliminary data.</text>
</comment>